<evidence type="ECO:0000256" key="6">
    <source>
        <dbReference type="ARBA" id="ARBA00022801"/>
    </source>
</evidence>
<keyword evidence="3" id="KW-0540">Nuclease</keyword>
<dbReference type="InterPro" id="IPR036691">
    <property type="entry name" value="Endo/exonu/phosph_ase_sf"/>
</dbReference>
<dbReference type="InterPro" id="IPR005135">
    <property type="entry name" value="Endo/exonuclease/phosphatase"/>
</dbReference>
<evidence type="ECO:0000313" key="11">
    <source>
        <dbReference type="EMBL" id="SKC82471.1"/>
    </source>
</evidence>
<keyword evidence="4" id="KW-0479">Metal-binding</keyword>
<feature type="transmembrane region" description="Helical" evidence="9">
    <location>
        <begin position="30"/>
        <end position="54"/>
    </location>
</feature>
<dbReference type="GO" id="GO:0046872">
    <property type="term" value="F:metal ion binding"/>
    <property type="evidence" value="ECO:0007669"/>
    <property type="project" value="UniProtKB-KW"/>
</dbReference>
<gene>
    <name evidence="11" type="ORF">SAMN05660236_4194</name>
</gene>
<dbReference type="SUPFAM" id="SSF56219">
    <property type="entry name" value="DNase I-like"/>
    <property type="match status" value="1"/>
</dbReference>
<dbReference type="InterPro" id="IPR051547">
    <property type="entry name" value="TDP2-like"/>
</dbReference>
<evidence type="ECO:0000256" key="3">
    <source>
        <dbReference type="ARBA" id="ARBA00022722"/>
    </source>
</evidence>
<dbReference type="EMBL" id="FUZU01000003">
    <property type="protein sequence ID" value="SKC82471.1"/>
    <property type="molecule type" value="Genomic_DNA"/>
</dbReference>
<keyword evidence="9" id="KW-1133">Transmembrane helix</keyword>
<evidence type="ECO:0000313" key="12">
    <source>
        <dbReference type="Proteomes" id="UP000190961"/>
    </source>
</evidence>
<accession>A0A1T5M2I6</accession>
<dbReference type="CDD" id="cd09084">
    <property type="entry name" value="EEP-2"/>
    <property type="match status" value="1"/>
</dbReference>
<comment type="cofactor">
    <cofactor evidence="2">
        <name>Mg(2+)</name>
        <dbReference type="ChEBI" id="CHEBI:18420"/>
    </cofactor>
</comment>
<keyword evidence="12" id="KW-1185">Reference proteome</keyword>
<protein>
    <submittedName>
        <fullName evidence="11">Exonuclease III</fullName>
    </submittedName>
</protein>
<comment type="cofactor">
    <cofactor evidence="1">
        <name>Mn(2+)</name>
        <dbReference type="ChEBI" id="CHEBI:29035"/>
    </cofactor>
</comment>
<dbReference type="Proteomes" id="UP000190961">
    <property type="component" value="Unassembled WGS sequence"/>
</dbReference>
<keyword evidence="9" id="KW-0472">Membrane</keyword>
<evidence type="ECO:0000256" key="1">
    <source>
        <dbReference type="ARBA" id="ARBA00001936"/>
    </source>
</evidence>
<feature type="domain" description="Endonuclease/exonuclease/phosphatase" evidence="10">
    <location>
        <begin position="96"/>
        <end position="321"/>
    </location>
</feature>
<dbReference type="AlphaFoldDB" id="A0A1T5M2I6"/>
<dbReference type="GO" id="GO:0004527">
    <property type="term" value="F:exonuclease activity"/>
    <property type="evidence" value="ECO:0007669"/>
    <property type="project" value="UniProtKB-KW"/>
</dbReference>
<organism evidence="11 12">
    <name type="scientific">Ohtaekwangia koreensis</name>
    <dbReference type="NCBI Taxonomy" id="688867"/>
    <lineage>
        <taxon>Bacteria</taxon>
        <taxon>Pseudomonadati</taxon>
        <taxon>Bacteroidota</taxon>
        <taxon>Cytophagia</taxon>
        <taxon>Cytophagales</taxon>
        <taxon>Fulvivirgaceae</taxon>
        <taxon>Ohtaekwangia</taxon>
    </lineage>
</organism>
<dbReference type="RefSeq" id="WP_079688740.1">
    <property type="nucleotide sequence ID" value="NZ_FUZU01000003.1"/>
</dbReference>
<keyword evidence="6" id="KW-0378">Hydrolase</keyword>
<keyword evidence="9" id="KW-0812">Transmembrane</keyword>
<evidence type="ECO:0000256" key="5">
    <source>
        <dbReference type="ARBA" id="ARBA00022763"/>
    </source>
</evidence>
<evidence type="ECO:0000256" key="2">
    <source>
        <dbReference type="ARBA" id="ARBA00001946"/>
    </source>
</evidence>
<dbReference type="PANTHER" id="PTHR15822">
    <property type="entry name" value="TRAF AND TNF RECEPTOR-ASSOCIATED PROTEIN"/>
    <property type="match status" value="1"/>
</dbReference>
<dbReference type="PANTHER" id="PTHR15822:SF4">
    <property type="entry name" value="TYROSYL-DNA PHOSPHODIESTERASE 2"/>
    <property type="match status" value="1"/>
</dbReference>
<evidence type="ECO:0000256" key="9">
    <source>
        <dbReference type="SAM" id="Phobius"/>
    </source>
</evidence>
<keyword evidence="5" id="KW-0227">DNA damage</keyword>
<proteinExistence type="predicted"/>
<evidence type="ECO:0000259" key="10">
    <source>
        <dbReference type="Pfam" id="PF03372"/>
    </source>
</evidence>
<feature type="transmembrane region" description="Helical" evidence="9">
    <location>
        <begin position="61"/>
        <end position="83"/>
    </location>
</feature>
<evidence type="ECO:0000256" key="4">
    <source>
        <dbReference type="ARBA" id="ARBA00022723"/>
    </source>
</evidence>
<dbReference type="OrthoDB" id="635146at2"/>
<dbReference type="GO" id="GO:0006281">
    <property type="term" value="P:DNA repair"/>
    <property type="evidence" value="ECO:0007669"/>
    <property type="project" value="UniProtKB-KW"/>
</dbReference>
<sequence>MMLRRSLLLFTALSIPAILSIYIPPDEFYPAGFVSLAIPVLMLCNFCILVYFLVRRSRWAFAPAAVLLLFLIVVKGMISWGGISGKKEAAATAKIMSYNVKSLGYYSRDTAYQWNLTAFSSWLKQVKPDILCLQESVPTNFNSILPTYYRYFSGKETMEGDSLGLFILSRFPIADAGKIEFAFNSYNRLIWADVVINKDTVKIINVHLKSYNFYKTSRFKKLKNIKNGLIARSYHAKLIREFIARSRYKVILCGDFNEPPHGYVYHTISEPLHNAFEDAGLGYDFSYWFAGAPVRIDHVFADPGISFLDYKSYHDVTLSDHYPIETNIALPISD</sequence>
<dbReference type="STRING" id="688867.SAMN05660236_4194"/>
<name>A0A1T5M2I6_9BACT</name>
<evidence type="ECO:0000256" key="7">
    <source>
        <dbReference type="ARBA" id="ARBA00022842"/>
    </source>
</evidence>
<keyword evidence="7" id="KW-0460">Magnesium</keyword>
<keyword evidence="8" id="KW-0234">DNA repair</keyword>
<dbReference type="Pfam" id="PF03372">
    <property type="entry name" value="Exo_endo_phos"/>
    <property type="match status" value="1"/>
</dbReference>
<reference evidence="11 12" key="1">
    <citation type="submission" date="2017-02" db="EMBL/GenBank/DDBJ databases">
        <authorList>
            <person name="Peterson S.W."/>
        </authorList>
    </citation>
    <scope>NUCLEOTIDE SEQUENCE [LARGE SCALE GENOMIC DNA]</scope>
    <source>
        <strain evidence="11 12">DSM 25262</strain>
    </source>
</reference>
<evidence type="ECO:0000256" key="8">
    <source>
        <dbReference type="ARBA" id="ARBA00023204"/>
    </source>
</evidence>
<keyword evidence="11" id="KW-0269">Exonuclease</keyword>
<dbReference type="Gene3D" id="3.60.10.10">
    <property type="entry name" value="Endonuclease/exonuclease/phosphatase"/>
    <property type="match status" value="1"/>
</dbReference>